<accession>A0A834RGT3</accession>
<gene>
    <name evidence="2" type="ORF">SSS_4576</name>
</gene>
<reference evidence="3" key="3">
    <citation type="submission" date="2022-06" db="UniProtKB">
        <authorList>
            <consortium name="EnsemblMetazoa"/>
        </authorList>
    </citation>
    <scope>IDENTIFICATION</scope>
</reference>
<feature type="region of interest" description="Disordered" evidence="1">
    <location>
        <begin position="36"/>
        <end position="57"/>
    </location>
</feature>
<proteinExistence type="predicted"/>
<dbReference type="Proteomes" id="UP000070412">
    <property type="component" value="Unassembled WGS sequence"/>
</dbReference>
<feature type="region of interest" description="Disordered" evidence="1">
    <location>
        <begin position="78"/>
        <end position="101"/>
    </location>
</feature>
<organism evidence="2">
    <name type="scientific">Sarcoptes scabiei</name>
    <name type="common">Itch mite</name>
    <name type="synonym">Acarus scabiei</name>
    <dbReference type="NCBI Taxonomy" id="52283"/>
    <lineage>
        <taxon>Eukaryota</taxon>
        <taxon>Metazoa</taxon>
        <taxon>Ecdysozoa</taxon>
        <taxon>Arthropoda</taxon>
        <taxon>Chelicerata</taxon>
        <taxon>Arachnida</taxon>
        <taxon>Acari</taxon>
        <taxon>Acariformes</taxon>
        <taxon>Sarcoptiformes</taxon>
        <taxon>Astigmata</taxon>
        <taxon>Psoroptidia</taxon>
        <taxon>Sarcoptoidea</taxon>
        <taxon>Sarcoptidae</taxon>
        <taxon>Sarcoptinae</taxon>
        <taxon>Sarcoptes</taxon>
    </lineage>
</organism>
<dbReference type="EMBL" id="WVUK01000048">
    <property type="protein sequence ID" value="KAF7495471.1"/>
    <property type="molecule type" value="Genomic_DNA"/>
</dbReference>
<feature type="compositionally biased region" description="Polar residues" evidence="1">
    <location>
        <begin position="36"/>
        <end position="48"/>
    </location>
</feature>
<evidence type="ECO:0000313" key="3">
    <source>
        <dbReference type="EnsemblMetazoa" id="KAF7495471.1"/>
    </source>
</evidence>
<reference evidence="2" key="2">
    <citation type="submission" date="2020-01" db="EMBL/GenBank/DDBJ databases">
        <authorList>
            <person name="Korhonen P.K.K."/>
            <person name="Guangxu M.G."/>
            <person name="Wang T.W."/>
            <person name="Stroehlein A.J.S."/>
            <person name="Young N.D."/>
            <person name="Ang C.-S.A."/>
            <person name="Fernando D.W.F."/>
            <person name="Lu H.L."/>
            <person name="Taylor S.T."/>
            <person name="Ehtesham M.E.M."/>
            <person name="Najaraj S.H.N."/>
            <person name="Harsha G.H.G."/>
            <person name="Madugundu A.M."/>
            <person name="Renuse S.R."/>
            <person name="Holt D.H."/>
            <person name="Pandey A.P."/>
            <person name="Papenfuss A.P."/>
            <person name="Gasser R.B.G."/>
            <person name="Fischer K.F."/>
        </authorList>
    </citation>
    <scope>NUCLEOTIDE SEQUENCE</scope>
    <source>
        <strain evidence="2">SSS_KF_BRIS2020</strain>
    </source>
</reference>
<protein>
    <submittedName>
        <fullName evidence="2 3">Uncharacterized protein</fullName>
    </submittedName>
</protein>
<dbReference type="EnsemblMetazoa" id="SSS_4576s_mrna">
    <property type="protein sequence ID" value="KAF7495471.1"/>
    <property type="gene ID" value="SSS_4576"/>
</dbReference>
<evidence type="ECO:0000313" key="4">
    <source>
        <dbReference type="Proteomes" id="UP000070412"/>
    </source>
</evidence>
<keyword evidence="4" id="KW-1185">Reference proteome</keyword>
<reference evidence="4" key="1">
    <citation type="journal article" date="2020" name="PLoS Negl. Trop. Dis.">
        <title>High-quality nuclear genome for Sarcoptes scabiei-A critical resource for a neglected parasite.</title>
        <authorList>
            <person name="Korhonen P.K."/>
            <person name="Gasser R.B."/>
            <person name="Ma G."/>
            <person name="Wang T."/>
            <person name="Stroehlein A.J."/>
            <person name="Young N.D."/>
            <person name="Ang C.S."/>
            <person name="Fernando D.D."/>
            <person name="Lu H.C."/>
            <person name="Taylor S."/>
            <person name="Reynolds S.L."/>
            <person name="Mofiz E."/>
            <person name="Najaraj S.H."/>
            <person name="Gowda H."/>
            <person name="Madugundu A."/>
            <person name="Renuse S."/>
            <person name="Holt D."/>
            <person name="Pandey A."/>
            <person name="Papenfuss A.T."/>
            <person name="Fischer K."/>
        </authorList>
    </citation>
    <scope>NUCLEOTIDE SEQUENCE [LARGE SCALE GENOMIC DNA]</scope>
</reference>
<evidence type="ECO:0000313" key="2">
    <source>
        <dbReference type="EMBL" id="KAF7495471.1"/>
    </source>
</evidence>
<sequence length="101" mass="10936">MGSHERVAFDALSRRLVHPTAPVLLTKAGPLGTHTSNWLASNQASQPSHPFKNRYRPPPEFPLASSCPGIVHHLSGTTMYAPASPHRQKNEAGEPLLPLLS</sequence>
<dbReference type="AlphaFoldDB" id="A0A834RGT3"/>
<dbReference type="OrthoDB" id="8300056at2759"/>
<name>A0A834RGT3_SARSC</name>
<evidence type="ECO:0000256" key="1">
    <source>
        <dbReference type="SAM" id="MobiDB-lite"/>
    </source>
</evidence>